<proteinExistence type="predicted"/>
<protein>
    <recommendedName>
        <fullName evidence="6">Transcription repressor</fullName>
    </recommendedName>
    <alternativeName>
        <fullName evidence="6">Ovate family protein</fullName>
    </alternativeName>
</protein>
<evidence type="ECO:0000256" key="7">
    <source>
        <dbReference type="SAM" id="MobiDB-lite"/>
    </source>
</evidence>
<feature type="region of interest" description="Disordered" evidence="7">
    <location>
        <begin position="92"/>
        <end position="127"/>
    </location>
</feature>
<keyword evidence="3 6" id="KW-0805">Transcription regulation</keyword>
<dbReference type="GO" id="GO:0005634">
    <property type="term" value="C:nucleus"/>
    <property type="evidence" value="ECO:0007669"/>
    <property type="project" value="UniProtKB-SubCell"/>
</dbReference>
<sequence length="320" mass="35611">MGKKGLPKSLRTYLSKLKKVPAHLHIPNSPHPATATSWLLSACKYPKTPSFAAGRDHPDDDGGHGHEHRHDHGLDLAATLSDVDRFLHENFNSIYPREDDGDEFSSSEPPARYDEDPPPTAFRSSEPFFVSSGTSNSLLDEARASATSSSFSSSPSVSCSFQESSDAGAEVPGGGVAVMTFSKDPYDDFRRSMQDMVEARHVDPNQPLDWDFMEELLFCYLDLNDHSVHKHILRAFTELTASFRRRVMVRRRRAPSGGNVTSRRMMMSRRPADAAGDGCMVVPRHFPPTHTNGKHSPGKDHFVPLNTILELESRLRQILS</sequence>
<name>A0A804IH04_MUSAM</name>
<evidence type="ECO:0000313" key="11">
    <source>
        <dbReference type="Proteomes" id="UP000012960"/>
    </source>
</evidence>
<dbReference type="PANTHER" id="PTHR33057">
    <property type="entry name" value="TRANSCRIPTION REPRESSOR OFP7-RELATED"/>
    <property type="match status" value="1"/>
</dbReference>
<gene>
    <name evidence="9" type="ORF">GSMUA_190960.1</name>
</gene>
<keyword evidence="5 6" id="KW-0539">Nucleus</keyword>
<feature type="domain" description="OVATE" evidence="8">
    <location>
        <begin position="178"/>
        <end position="242"/>
    </location>
</feature>
<keyword evidence="11" id="KW-1185">Reference proteome</keyword>
<dbReference type="Pfam" id="PF04844">
    <property type="entry name" value="Ovate"/>
    <property type="match status" value="1"/>
</dbReference>
<dbReference type="InterPro" id="IPR006458">
    <property type="entry name" value="Ovate_C"/>
</dbReference>
<evidence type="ECO:0000259" key="8">
    <source>
        <dbReference type="PROSITE" id="PS51754"/>
    </source>
</evidence>
<reference evidence="9" key="1">
    <citation type="submission" date="2021-03" db="EMBL/GenBank/DDBJ databases">
        <authorList>
            <consortium name="Genoscope - CEA"/>
            <person name="William W."/>
        </authorList>
    </citation>
    <scope>NUCLEOTIDE SEQUENCE</scope>
    <source>
        <strain evidence="9">Doubled-haploid Pahang</strain>
    </source>
</reference>
<dbReference type="PROSITE" id="PS51754">
    <property type="entry name" value="OVATE"/>
    <property type="match status" value="1"/>
</dbReference>
<keyword evidence="2 6" id="KW-0678">Repressor</keyword>
<evidence type="ECO:0000256" key="5">
    <source>
        <dbReference type="ARBA" id="ARBA00023242"/>
    </source>
</evidence>
<dbReference type="InParanoid" id="A0A804IH04"/>
<dbReference type="EMBL" id="HG996468">
    <property type="protein sequence ID" value="CAG1851470.1"/>
    <property type="molecule type" value="Genomic_DNA"/>
</dbReference>
<dbReference type="PANTHER" id="PTHR33057:SF117">
    <property type="entry name" value="TRANSCRIPTION REPRESSOR OFP14"/>
    <property type="match status" value="1"/>
</dbReference>
<evidence type="ECO:0000256" key="1">
    <source>
        <dbReference type="ARBA" id="ARBA00004123"/>
    </source>
</evidence>
<organism evidence="10 11">
    <name type="scientific">Musa acuminata subsp. malaccensis</name>
    <name type="common">Wild banana</name>
    <name type="synonym">Musa malaccensis</name>
    <dbReference type="NCBI Taxonomy" id="214687"/>
    <lineage>
        <taxon>Eukaryota</taxon>
        <taxon>Viridiplantae</taxon>
        <taxon>Streptophyta</taxon>
        <taxon>Embryophyta</taxon>
        <taxon>Tracheophyta</taxon>
        <taxon>Spermatophyta</taxon>
        <taxon>Magnoliopsida</taxon>
        <taxon>Liliopsida</taxon>
        <taxon>Zingiberales</taxon>
        <taxon>Musaceae</taxon>
        <taxon>Musa</taxon>
    </lineage>
</organism>
<evidence type="ECO:0000256" key="4">
    <source>
        <dbReference type="ARBA" id="ARBA00023163"/>
    </source>
</evidence>
<dbReference type="OMA" id="TWEPAVY"/>
<dbReference type="EnsemblPlants" id="Ma03_t27640.1">
    <property type="protein sequence ID" value="Ma03_p27640.1"/>
    <property type="gene ID" value="Ma03_g27640"/>
</dbReference>
<dbReference type="InterPro" id="IPR038933">
    <property type="entry name" value="Ovate"/>
</dbReference>
<comment type="subcellular location">
    <subcellularLocation>
        <location evidence="1 6">Nucleus</location>
    </subcellularLocation>
</comment>
<keyword evidence="4 6" id="KW-0804">Transcription</keyword>
<evidence type="ECO:0000256" key="2">
    <source>
        <dbReference type="ARBA" id="ARBA00022491"/>
    </source>
</evidence>
<dbReference type="GO" id="GO:0045892">
    <property type="term" value="P:negative regulation of DNA-templated transcription"/>
    <property type="evidence" value="ECO:0007669"/>
    <property type="project" value="UniProtKB-UniRule"/>
</dbReference>
<feature type="compositionally biased region" description="Basic and acidic residues" evidence="7">
    <location>
        <begin position="54"/>
        <end position="70"/>
    </location>
</feature>
<evidence type="ECO:0000313" key="10">
    <source>
        <dbReference type="EnsemblPlants" id="Ma03_p27640.1"/>
    </source>
</evidence>
<accession>A0A804IH04</accession>
<comment type="function">
    <text evidence="6">Transcriptional repressor that regulates multiple aspects of plant growth and development.</text>
</comment>
<evidence type="ECO:0000256" key="6">
    <source>
        <dbReference type="RuleBase" id="RU367028"/>
    </source>
</evidence>
<evidence type="ECO:0000256" key="3">
    <source>
        <dbReference type="ARBA" id="ARBA00023015"/>
    </source>
</evidence>
<reference evidence="10" key="2">
    <citation type="submission" date="2021-05" db="UniProtKB">
        <authorList>
            <consortium name="EnsemblPlants"/>
        </authorList>
    </citation>
    <scope>IDENTIFICATION</scope>
    <source>
        <strain evidence="10">subsp. malaccensis</strain>
    </source>
</reference>
<feature type="region of interest" description="Disordered" evidence="7">
    <location>
        <begin position="49"/>
        <end position="70"/>
    </location>
</feature>
<dbReference type="NCBIfam" id="TIGR01568">
    <property type="entry name" value="A_thal_3678"/>
    <property type="match status" value="1"/>
</dbReference>
<dbReference type="Gramene" id="Ma03_t27640.1">
    <property type="protein sequence ID" value="Ma03_p27640.1"/>
    <property type="gene ID" value="Ma03_g27640"/>
</dbReference>
<dbReference type="Proteomes" id="UP000012960">
    <property type="component" value="Unplaced"/>
</dbReference>
<dbReference type="AlphaFoldDB" id="A0A804IH04"/>
<evidence type="ECO:0000313" key="9">
    <source>
        <dbReference type="EMBL" id="CAG1851470.1"/>
    </source>
</evidence>